<dbReference type="Pfam" id="PF24883">
    <property type="entry name" value="NPHP3_N"/>
    <property type="match status" value="1"/>
</dbReference>
<evidence type="ECO:0000313" key="4">
    <source>
        <dbReference type="EMBL" id="KAH0543515.1"/>
    </source>
</evidence>
<feature type="domain" description="HAMP" evidence="3">
    <location>
        <begin position="171"/>
        <end position="221"/>
    </location>
</feature>
<organism evidence="4 5">
    <name type="scientific">Glutinoglossum americanum</name>
    <dbReference type="NCBI Taxonomy" id="1670608"/>
    <lineage>
        <taxon>Eukaryota</taxon>
        <taxon>Fungi</taxon>
        <taxon>Dikarya</taxon>
        <taxon>Ascomycota</taxon>
        <taxon>Pezizomycotina</taxon>
        <taxon>Geoglossomycetes</taxon>
        <taxon>Geoglossales</taxon>
        <taxon>Geoglossaceae</taxon>
        <taxon>Glutinoglossum</taxon>
    </lineage>
</organism>
<accession>A0A9P8IDD0</accession>
<keyword evidence="1" id="KW-0677">Repeat</keyword>
<dbReference type="InterPro" id="IPR003660">
    <property type="entry name" value="HAMP_dom"/>
</dbReference>
<proteinExistence type="predicted"/>
<dbReference type="Gene3D" id="3.40.50.300">
    <property type="entry name" value="P-loop containing nucleotide triphosphate hydrolases"/>
    <property type="match status" value="1"/>
</dbReference>
<feature type="coiled-coil region" evidence="2">
    <location>
        <begin position="177"/>
        <end position="222"/>
    </location>
</feature>
<keyword evidence="5" id="KW-1185">Reference proteome</keyword>
<dbReference type="Proteomes" id="UP000698800">
    <property type="component" value="Unassembled WGS sequence"/>
</dbReference>
<dbReference type="GO" id="GO:0016020">
    <property type="term" value="C:membrane"/>
    <property type="evidence" value="ECO:0007669"/>
    <property type="project" value="InterPro"/>
</dbReference>
<dbReference type="SUPFAM" id="SSF52540">
    <property type="entry name" value="P-loop containing nucleoside triphosphate hydrolases"/>
    <property type="match status" value="1"/>
</dbReference>
<evidence type="ECO:0000313" key="5">
    <source>
        <dbReference type="Proteomes" id="UP000698800"/>
    </source>
</evidence>
<dbReference type="PANTHER" id="PTHR10039:SF5">
    <property type="entry name" value="NACHT DOMAIN-CONTAINING PROTEIN"/>
    <property type="match status" value="1"/>
</dbReference>
<evidence type="ECO:0000256" key="2">
    <source>
        <dbReference type="SAM" id="Coils"/>
    </source>
</evidence>
<protein>
    <recommendedName>
        <fullName evidence="3">HAMP domain-containing protein</fullName>
    </recommendedName>
</protein>
<dbReference type="OrthoDB" id="341259at2759"/>
<dbReference type="GO" id="GO:0007165">
    <property type="term" value="P:signal transduction"/>
    <property type="evidence" value="ECO:0007669"/>
    <property type="project" value="InterPro"/>
</dbReference>
<dbReference type="InterPro" id="IPR056693">
    <property type="entry name" value="DUF7791"/>
</dbReference>
<feature type="coiled-coil region" evidence="2">
    <location>
        <begin position="55"/>
        <end position="85"/>
    </location>
</feature>
<evidence type="ECO:0000259" key="3">
    <source>
        <dbReference type="PROSITE" id="PS50885"/>
    </source>
</evidence>
<gene>
    <name evidence="4" type="ORF">FGG08_002183</name>
</gene>
<dbReference type="AlphaFoldDB" id="A0A9P8IDD0"/>
<name>A0A9P8IDD0_9PEZI</name>
<dbReference type="EMBL" id="JAGHQL010000031">
    <property type="protein sequence ID" value="KAH0543515.1"/>
    <property type="molecule type" value="Genomic_DNA"/>
</dbReference>
<comment type="caution">
    <text evidence="4">The sequence shown here is derived from an EMBL/GenBank/DDBJ whole genome shotgun (WGS) entry which is preliminary data.</text>
</comment>
<dbReference type="InterPro" id="IPR056884">
    <property type="entry name" value="NPHP3-like_N"/>
</dbReference>
<dbReference type="PANTHER" id="PTHR10039">
    <property type="entry name" value="AMELOGENIN"/>
    <property type="match status" value="1"/>
</dbReference>
<dbReference type="InterPro" id="IPR027417">
    <property type="entry name" value="P-loop_NTPase"/>
</dbReference>
<dbReference type="PROSITE" id="PS50885">
    <property type="entry name" value="HAMP"/>
    <property type="match status" value="1"/>
</dbReference>
<keyword evidence="2" id="KW-0175">Coiled coil</keyword>
<dbReference type="Pfam" id="PF25053">
    <property type="entry name" value="DUF7791"/>
    <property type="match status" value="1"/>
</dbReference>
<sequence length="956" mass="109857">MAEQNTSPTHFPTPHSSSDIVGNESLAIMDPLAAAGLAGNIITFVDFVTKVLSRARQLSESASGATAENDELESLTKNLKTLADSTRRRPSEMPQDHFHLNITSETILDNLSQQCIQVADELLETLDSVKVKGDGRTRNNAVQAVKTVWKQDHIDALQRRLDRISRLLVDGMSMEQLGEINRRLREMAVENTRLEANRSKEIDQLRRDFNSAIEEIKANVEEEQMPGAWLVLSDTARRGQAYFAEQVILQSLRFSSIDSRHESISKEHSHTFLWIFNETSSIKFVEWLKEEDGVYWVSGKPGSGKSTLIKFVAEHEQTKRYLEEWAGDKKLVIANFYFWSASTHRSQKSQRGLLRTILYQILRQCPELIQTAYHDQWIAMASDGKVLRESRDELLTVPALLNTLRKISTSTASDTKFCFFLDGLDEYDGRPADIIELIDILKSFRNVKTCVSSRPWNEFEDRFGNDSPWKLYMHDLTRDDISLYVEETLGENPRFRQLQKEDPQCPNFIWNIVKEADGVFLWVFLIIRSLLEGLTNSDRIKDLQERVDETPKDLKDYFKTILFSTENRYRTQTARIFTVTVDIEDELPLMAYWVIDQENPKYMFQCPVGTPAEEILNSRLENMRRRLKVLSKGLLEVEHTSPKSVDDLLFGFTVGFLHRTVKDYLQTPDAQLMLQSWSDDTFNVDWEVCSALGALAKMAPRESFRPRQLIWSHFITFFSLCAPRVDRNPLFRADMASMLEHLQTALAPAFEENKDILYRSVMDDAEDGNILRGKDLEPDLVILSACVCFGVLNFVVKNFAKEPQLCSRVTNHVASLLWSMYQINMDFLAESQKYSDISMLELLLTHGVDPNSGFSGKSEWRLILEDLADNRGGEDRRRLKSFEAIKLLLRHGADFEQQCTGMGGNTKANELLREWFDADQYGVLEDIVKRRASKTKKSLKISKKMHHLKLWISSKK</sequence>
<reference evidence="4" key="1">
    <citation type="submission" date="2021-03" db="EMBL/GenBank/DDBJ databases">
        <title>Comparative genomics and phylogenomic investigation of the class Geoglossomycetes provide insights into ecological specialization and systematics.</title>
        <authorList>
            <person name="Melie T."/>
            <person name="Pirro S."/>
            <person name="Miller A.N."/>
            <person name="Quandt A."/>
        </authorList>
    </citation>
    <scope>NUCLEOTIDE SEQUENCE</scope>
    <source>
        <strain evidence="4">GBOQ0MN5Z8</strain>
    </source>
</reference>
<evidence type="ECO:0000256" key="1">
    <source>
        <dbReference type="ARBA" id="ARBA00022737"/>
    </source>
</evidence>